<dbReference type="EMBL" id="PQNK01000020">
    <property type="protein sequence ID" value="RRO85618.1"/>
    <property type="molecule type" value="Genomic_DNA"/>
</dbReference>
<protein>
    <recommendedName>
        <fullName evidence="4">Ammonia monooxygenase</fullName>
    </recommendedName>
</protein>
<feature type="transmembrane region" description="Helical" evidence="1">
    <location>
        <begin position="333"/>
        <end position="357"/>
    </location>
</feature>
<keyword evidence="1" id="KW-0812">Transmembrane</keyword>
<name>A0A426PWQ8_9CORY</name>
<dbReference type="GO" id="GO:0010468">
    <property type="term" value="P:regulation of gene expression"/>
    <property type="evidence" value="ECO:0007669"/>
    <property type="project" value="InterPro"/>
</dbReference>
<evidence type="ECO:0000256" key="1">
    <source>
        <dbReference type="SAM" id="Phobius"/>
    </source>
</evidence>
<accession>A0A426PWQ8</accession>
<reference evidence="2 3" key="1">
    <citation type="submission" date="2018-01" db="EMBL/GenBank/DDBJ databases">
        <title>Twenty Corynebacterium bovis Genomes.</title>
        <authorList>
            <person name="Gulvik C.A."/>
        </authorList>
    </citation>
    <scope>NUCLEOTIDE SEQUENCE [LARGE SCALE GENOMIC DNA]</scope>
    <source>
        <strain evidence="2 3">F6900</strain>
    </source>
</reference>
<feature type="transmembrane region" description="Helical" evidence="1">
    <location>
        <begin position="200"/>
        <end position="217"/>
    </location>
</feature>
<feature type="transmembrane region" description="Helical" evidence="1">
    <location>
        <begin position="223"/>
        <end position="245"/>
    </location>
</feature>
<proteinExistence type="predicted"/>
<feature type="transmembrane region" description="Helical" evidence="1">
    <location>
        <begin position="152"/>
        <end position="171"/>
    </location>
</feature>
<dbReference type="Proteomes" id="UP000276526">
    <property type="component" value="Unassembled WGS sequence"/>
</dbReference>
<dbReference type="AlphaFoldDB" id="A0A426PWQ8"/>
<dbReference type="PANTHER" id="PTHR38457:SF1">
    <property type="entry name" value="REGULATOR ABRB-RELATED"/>
    <property type="match status" value="1"/>
</dbReference>
<evidence type="ECO:0008006" key="4">
    <source>
        <dbReference type="Google" id="ProtNLM"/>
    </source>
</evidence>
<dbReference type="InterPro" id="IPR017516">
    <property type="entry name" value="AbrB_dup"/>
</dbReference>
<dbReference type="InterPro" id="IPR007820">
    <property type="entry name" value="AbrB_fam"/>
</dbReference>
<comment type="caution">
    <text evidence="2">The sequence shown here is derived from an EMBL/GenBank/DDBJ whole genome shotgun (WGS) entry which is preliminary data.</text>
</comment>
<feature type="transmembrane region" description="Helical" evidence="1">
    <location>
        <begin position="277"/>
        <end position="300"/>
    </location>
</feature>
<dbReference type="NCBIfam" id="TIGR03082">
    <property type="entry name" value="Gneg_AbrB_dup"/>
    <property type="match status" value="1"/>
</dbReference>
<feature type="transmembrane region" description="Helical" evidence="1">
    <location>
        <begin position="88"/>
        <end position="109"/>
    </location>
</feature>
<dbReference type="RefSeq" id="WP_125172979.1">
    <property type="nucleotide sequence ID" value="NZ_JAUKFU010000108.1"/>
</dbReference>
<dbReference type="GO" id="GO:0016020">
    <property type="term" value="C:membrane"/>
    <property type="evidence" value="ECO:0007669"/>
    <property type="project" value="InterPro"/>
</dbReference>
<evidence type="ECO:0000313" key="3">
    <source>
        <dbReference type="Proteomes" id="UP000276526"/>
    </source>
</evidence>
<feature type="transmembrane region" description="Helical" evidence="1">
    <location>
        <begin position="9"/>
        <end position="26"/>
    </location>
</feature>
<feature type="transmembrane region" description="Helical" evidence="1">
    <location>
        <begin position="252"/>
        <end position="271"/>
    </location>
</feature>
<dbReference type="PIRSF" id="PIRSF038991">
    <property type="entry name" value="Protein_AbrB"/>
    <property type="match status" value="1"/>
</dbReference>
<organism evidence="2 3">
    <name type="scientific">Corynebacterium bovis</name>
    <dbReference type="NCBI Taxonomy" id="36808"/>
    <lineage>
        <taxon>Bacteria</taxon>
        <taxon>Bacillati</taxon>
        <taxon>Actinomycetota</taxon>
        <taxon>Actinomycetes</taxon>
        <taxon>Mycobacteriales</taxon>
        <taxon>Corynebacteriaceae</taxon>
        <taxon>Corynebacterium</taxon>
    </lineage>
</organism>
<gene>
    <name evidence="2" type="ORF">CXF48_10065</name>
</gene>
<dbReference type="Pfam" id="PF05145">
    <property type="entry name" value="AbrB"/>
    <property type="match status" value="1"/>
</dbReference>
<keyword evidence="1" id="KW-1133">Transmembrane helix</keyword>
<dbReference type="PANTHER" id="PTHR38457">
    <property type="entry name" value="REGULATOR ABRB-RELATED"/>
    <property type="match status" value="1"/>
</dbReference>
<evidence type="ECO:0000313" key="2">
    <source>
        <dbReference type="EMBL" id="RRO85618.1"/>
    </source>
</evidence>
<keyword evidence="1" id="KW-0472">Membrane</keyword>
<sequence length="363" mass="37111">MPGVTRPRRLIEVAGVSLCAGLLAVLCVHLGVPAPWIVSFLLVFGAWAVVGDRRVTPPRSAMTPAQVVISMLCAVPLVDVGLRTVVSFAWPALLSTVVTLTVCGGAAVLLTRWARVGPVTAVLSTLAGGASAMTMMARDLDADARFVTLTQYLRLTLVVLTIPVMVGVLGAPGDGAGGGGAGGGAATGPDAWWAVDWRPVVGVVGVYVLVRLIAAVVPVPSPFLLLSIPLVVVLAAVGVPEAFLLPHGLVTTLAYALVGVQAGGTLTWSSLRQFASALPIIVGAIVTALAGCLAAAWVIARGMGLPLLDAYLATTPGGIYAVLAYAHDAHAGAVVTVVQVVRVVVMLVVGAYIPVLLGRWARR</sequence>